<keyword evidence="7" id="KW-1185">Reference proteome</keyword>
<gene>
    <name evidence="5" type="ORF">MBSD_0240</name>
    <name evidence="6" type="ORF">MBSD_n0248</name>
</gene>
<evidence type="ECO:0000256" key="1">
    <source>
        <dbReference type="ARBA" id="ARBA00022741"/>
    </source>
</evidence>
<organism evidence="6">
    <name type="scientific">Mizugakiibacter sediminis</name>
    <dbReference type="NCBI Taxonomy" id="1475481"/>
    <lineage>
        <taxon>Bacteria</taxon>
        <taxon>Pseudomonadati</taxon>
        <taxon>Pseudomonadota</taxon>
        <taxon>Gammaproteobacteria</taxon>
        <taxon>Lysobacterales</taxon>
        <taxon>Rhodanobacteraceae</taxon>
        <taxon>Mizugakiibacter</taxon>
    </lineage>
</organism>
<dbReference type="PANTHER" id="PTHR43309:SF3">
    <property type="entry name" value="5-OXOPROLINASE SUBUNIT C"/>
    <property type="match status" value="1"/>
</dbReference>
<dbReference type="InterPro" id="IPR003778">
    <property type="entry name" value="CT_A_B"/>
</dbReference>
<dbReference type="NCBIfam" id="TIGR00724">
    <property type="entry name" value="urea_amlyse_rel"/>
    <property type="match status" value="1"/>
</dbReference>
<dbReference type="InterPro" id="IPR029000">
    <property type="entry name" value="Cyclophilin-like_dom_sf"/>
</dbReference>
<keyword evidence="3" id="KW-0067">ATP-binding</keyword>
<dbReference type="Gene3D" id="2.40.100.10">
    <property type="entry name" value="Cyclophilin-like"/>
    <property type="match status" value="1"/>
</dbReference>
<evidence type="ECO:0000313" key="7">
    <source>
        <dbReference type="Proteomes" id="UP000253740"/>
    </source>
</evidence>
<dbReference type="GO" id="GO:0016787">
    <property type="term" value="F:hydrolase activity"/>
    <property type="evidence" value="ECO:0007669"/>
    <property type="project" value="UniProtKB-KW"/>
</dbReference>
<dbReference type="EMBL" id="DF970142">
    <property type="protein sequence ID" value="GAP64965.1"/>
    <property type="molecule type" value="Genomic_DNA"/>
</dbReference>
<protein>
    <submittedName>
        <fullName evidence="5">KipI antagonist</fullName>
    </submittedName>
    <submittedName>
        <fullName evidence="6">Urea amidolyase related protein</fullName>
    </submittedName>
</protein>
<feature type="domain" description="Carboxyltransferase" evidence="4">
    <location>
        <begin position="24"/>
        <end position="321"/>
    </location>
</feature>
<reference evidence="5" key="1">
    <citation type="submission" date="2015-03" db="EMBL/GenBank/DDBJ databases">
        <title>Draft genome sequence of Mizugakiibacter sediminis skMP5.</title>
        <authorList>
            <person name="Watanabe T."/>
            <person name="Kojima H."/>
            <person name="Fukui M."/>
        </authorList>
    </citation>
    <scope>NUCLEOTIDE SEQUENCE</scope>
    <source>
        <strain evidence="5">SkMP5</strain>
    </source>
</reference>
<dbReference type="SMART" id="SM00797">
    <property type="entry name" value="AHS2"/>
    <property type="match status" value="1"/>
</dbReference>
<dbReference type="EMBL" id="DF952378">
    <property type="protein sequence ID" value="GAN43730.1"/>
    <property type="molecule type" value="Genomic_DNA"/>
</dbReference>
<dbReference type="AlphaFoldDB" id="A0A0K8QJ46"/>
<dbReference type="Proteomes" id="UP000253740">
    <property type="component" value="Unassembled WGS sequence"/>
</dbReference>
<name>A0A0K8QJ46_9GAMM</name>
<dbReference type="InterPro" id="IPR052708">
    <property type="entry name" value="PxpC"/>
</dbReference>
<evidence type="ECO:0000256" key="2">
    <source>
        <dbReference type="ARBA" id="ARBA00022801"/>
    </source>
</evidence>
<evidence type="ECO:0000259" key="4">
    <source>
        <dbReference type="SMART" id="SM00797"/>
    </source>
</evidence>
<keyword evidence="1" id="KW-0547">Nucleotide-binding</keyword>
<proteinExistence type="predicted"/>
<reference evidence="6" key="2">
    <citation type="submission" date="2015-08" db="EMBL/GenBank/DDBJ databases">
        <title>Complete DNA Sequence of Pseudomonas syringae pv. actinidiae, the Causal Agent of Kiwifruit Canker Disease.</title>
        <authorList>
            <person name="Rikkerink E.H.A."/>
            <person name="Fineran P.C."/>
        </authorList>
    </citation>
    <scope>NUCLEOTIDE SEQUENCE</scope>
    <source>
        <strain evidence="6">SkMP5</strain>
    </source>
</reference>
<dbReference type="GO" id="GO:0005524">
    <property type="term" value="F:ATP binding"/>
    <property type="evidence" value="ECO:0007669"/>
    <property type="project" value="UniProtKB-KW"/>
</dbReference>
<dbReference type="PANTHER" id="PTHR43309">
    <property type="entry name" value="5-OXOPROLINASE SUBUNIT C"/>
    <property type="match status" value="1"/>
</dbReference>
<dbReference type="RefSeq" id="WP_062534327.1">
    <property type="nucleotide sequence ID" value="NZ_DF970142.1"/>
</dbReference>
<keyword evidence="2" id="KW-0378">Hydrolase</keyword>
<keyword evidence="6" id="KW-0456">Lyase</keyword>
<sequence>MSVEVLKPGLLTTPQDRGRVGLAHLGIGRAGAMDAPALRLANALAGNPANACALEITLLGPTLRFHADADIALTGAPVEARVDGARVPLWAPLRVRAGATLALGGMRQGCRSYLAVRGGFALAPVLGSRSLDVNAALGPLDGRALRAGDVLAVGMAERDARSANRRSCASSAPTEAVSPGWSLDSRPWFDGDAQRPLRLLPGTHGEHLDAASQAALFDAAFRVAADSNRVGYRLEGPRLALTAPLELVSEAGVAGTVQLPPSGQPIVLMAEHPVSGGYPRIGHVAAVDLPRLAQRRPGDAVRFVATTPEEARHRLAERERRLQRLEAAIALRLARDA</sequence>
<dbReference type="GO" id="GO:0016829">
    <property type="term" value="F:lyase activity"/>
    <property type="evidence" value="ECO:0007669"/>
    <property type="project" value="UniProtKB-KW"/>
</dbReference>
<dbReference type="OrthoDB" id="9768696at2"/>
<evidence type="ECO:0000313" key="6">
    <source>
        <dbReference type="EMBL" id="GAP64965.1"/>
    </source>
</evidence>
<accession>A0A0K8QJ46</accession>
<evidence type="ECO:0000313" key="5">
    <source>
        <dbReference type="EMBL" id="GAN43730.1"/>
    </source>
</evidence>
<dbReference type="STRING" id="1475481.GCA_000953855_00251"/>
<dbReference type="HOGENOM" id="CLU_028967_0_0_6"/>
<dbReference type="SUPFAM" id="SSF50891">
    <property type="entry name" value="Cyclophilin-like"/>
    <property type="match status" value="1"/>
</dbReference>
<dbReference type="Pfam" id="PF02626">
    <property type="entry name" value="CT_A_B"/>
    <property type="match status" value="1"/>
</dbReference>
<evidence type="ECO:0000256" key="3">
    <source>
        <dbReference type="ARBA" id="ARBA00022840"/>
    </source>
</evidence>